<dbReference type="AlphaFoldDB" id="A0A1L9S8W7"/>
<dbReference type="EMBL" id="KV878351">
    <property type="protein sequence ID" value="OJJ43569.1"/>
    <property type="molecule type" value="Genomic_DNA"/>
</dbReference>
<proteinExistence type="predicted"/>
<evidence type="ECO:0000313" key="2">
    <source>
        <dbReference type="Proteomes" id="UP000184188"/>
    </source>
</evidence>
<dbReference type="OrthoDB" id="4772757at2759"/>
<name>A0A1L9S8W7_9EURO</name>
<organism evidence="1 2">
    <name type="scientific">Penicilliopsis zonata CBS 506.65</name>
    <dbReference type="NCBI Taxonomy" id="1073090"/>
    <lineage>
        <taxon>Eukaryota</taxon>
        <taxon>Fungi</taxon>
        <taxon>Dikarya</taxon>
        <taxon>Ascomycota</taxon>
        <taxon>Pezizomycotina</taxon>
        <taxon>Eurotiomycetes</taxon>
        <taxon>Eurotiomycetidae</taxon>
        <taxon>Eurotiales</taxon>
        <taxon>Aspergillaceae</taxon>
        <taxon>Penicilliopsis</taxon>
    </lineage>
</organism>
<sequence>MLSLSHFFETPSGLEQSLTMLVYTDPLDQNHVSRVRVLYLESRYKSQILWMLSKKIMDQRSLDRELYEAAEAMDLKEARILLDRGANPTALAVARDKGFKDVVEILESVGATEWRPAPKDSDSFPY</sequence>
<accession>A0A1L9S8W7</accession>
<dbReference type="VEuPathDB" id="FungiDB:ASPZODRAFT_2114120"/>
<dbReference type="STRING" id="1073090.A0A1L9S8W7"/>
<protein>
    <submittedName>
        <fullName evidence="1">Uncharacterized protein</fullName>
    </submittedName>
</protein>
<dbReference type="RefSeq" id="XP_022578079.1">
    <property type="nucleotide sequence ID" value="XM_022727759.1"/>
</dbReference>
<dbReference type="GeneID" id="34614223"/>
<keyword evidence="2" id="KW-1185">Reference proteome</keyword>
<gene>
    <name evidence="1" type="ORF">ASPZODRAFT_2114120</name>
</gene>
<dbReference type="Proteomes" id="UP000184188">
    <property type="component" value="Unassembled WGS sequence"/>
</dbReference>
<evidence type="ECO:0000313" key="1">
    <source>
        <dbReference type="EMBL" id="OJJ43569.1"/>
    </source>
</evidence>
<reference evidence="2" key="1">
    <citation type="journal article" date="2017" name="Genome Biol.">
        <title>Comparative genomics reveals high biological diversity and specific adaptations in the industrially and medically important fungal genus Aspergillus.</title>
        <authorList>
            <person name="de Vries R.P."/>
            <person name="Riley R."/>
            <person name="Wiebenga A."/>
            <person name="Aguilar-Osorio G."/>
            <person name="Amillis S."/>
            <person name="Uchima C.A."/>
            <person name="Anderluh G."/>
            <person name="Asadollahi M."/>
            <person name="Askin M."/>
            <person name="Barry K."/>
            <person name="Battaglia E."/>
            <person name="Bayram O."/>
            <person name="Benocci T."/>
            <person name="Braus-Stromeyer S.A."/>
            <person name="Caldana C."/>
            <person name="Canovas D."/>
            <person name="Cerqueira G.C."/>
            <person name="Chen F."/>
            <person name="Chen W."/>
            <person name="Choi C."/>
            <person name="Clum A."/>
            <person name="Dos Santos R.A."/>
            <person name="Damasio A.R."/>
            <person name="Diallinas G."/>
            <person name="Emri T."/>
            <person name="Fekete E."/>
            <person name="Flipphi M."/>
            <person name="Freyberg S."/>
            <person name="Gallo A."/>
            <person name="Gournas C."/>
            <person name="Habgood R."/>
            <person name="Hainaut M."/>
            <person name="Harispe M.L."/>
            <person name="Henrissat B."/>
            <person name="Hilden K.S."/>
            <person name="Hope R."/>
            <person name="Hossain A."/>
            <person name="Karabika E."/>
            <person name="Karaffa L."/>
            <person name="Karanyi Z."/>
            <person name="Krasevec N."/>
            <person name="Kuo A."/>
            <person name="Kusch H."/>
            <person name="LaButti K."/>
            <person name="Lagendijk E.L."/>
            <person name="Lapidus A."/>
            <person name="Levasseur A."/>
            <person name="Lindquist E."/>
            <person name="Lipzen A."/>
            <person name="Logrieco A.F."/>
            <person name="MacCabe A."/>
            <person name="Maekelae M.R."/>
            <person name="Malavazi I."/>
            <person name="Melin P."/>
            <person name="Meyer V."/>
            <person name="Mielnichuk N."/>
            <person name="Miskei M."/>
            <person name="Molnar A.P."/>
            <person name="Mule G."/>
            <person name="Ngan C.Y."/>
            <person name="Orejas M."/>
            <person name="Orosz E."/>
            <person name="Ouedraogo J.P."/>
            <person name="Overkamp K.M."/>
            <person name="Park H.-S."/>
            <person name="Perrone G."/>
            <person name="Piumi F."/>
            <person name="Punt P.J."/>
            <person name="Ram A.F."/>
            <person name="Ramon A."/>
            <person name="Rauscher S."/>
            <person name="Record E."/>
            <person name="Riano-Pachon D.M."/>
            <person name="Robert V."/>
            <person name="Roehrig J."/>
            <person name="Ruller R."/>
            <person name="Salamov A."/>
            <person name="Salih N.S."/>
            <person name="Samson R.A."/>
            <person name="Sandor E."/>
            <person name="Sanguinetti M."/>
            <person name="Schuetze T."/>
            <person name="Sepcic K."/>
            <person name="Shelest E."/>
            <person name="Sherlock G."/>
            <person name="Sophianopoulou V."/>
            <person name="Squina F.M."/>
            <person name="Sun H."/>
            <person name="Susca A."/>
            <person name="Todd R.B."/>
            <person name="Tsang A."/>
            <person name="Unkles S.E."/>
            <person name="van de Wiele N."/>
            <person name="van Rossen-Uffink D."/>
            <person name="Oliveira J.V."/>
            <person name="Vesth T.C."/>
            <person name="Visser J."/>
            <person name="Yu J.-H."/>
            <person name="Zhou M."/>
            <person name="Andersen M.R."/>
            <person name="Archer D.B."/>
            <person name="Baker S.E."/>
            <person name="Benoit I."/>
            <person name="Brakhage A.A."/>
            <person name="Braus G.H."/>
            <person name="Fischer R."/>
            <person name="Frisvad J.C."/>
            <person name="Goldman G.H."/>
            <person name="Houbraken J."/>
            <person name="Oakley B."/>
            <person name="Pocsi I."/>
            <person name="Scazzocchio C."/>
            <person name="Seiboth B."/>
            <person name="vanKuyk P.A."/>
            <person name="Wortman J."/>
            <person name="Dyer P.S."/>
            <person name="Grigoriev I.V."/>
        </authorList>
    </citation>
    <scope>NUCLEOTIDE SEQUENCE [LARGE SCALE GENOMIC DNA]</scope>
    <source>
        <strain evidence="2">CBS 506.65</strain>
    </source>
</reference>